<dbReference type="RefSeq" id="WP_136348284.1">
    <property type="nucleotide sequence ID" value="NZ_SSOC01000004.1"/>
</dbReference>
<sequence>MLLCACTAGAAQAWTPYHAHFSGGPTAPAHYVHLQLDMPSEFHEAQRQQLRDHYEICSSGKEAAALIGEPVEPYLPLPAGGLPERPWVQDIEIYYGAGRGVVVHTFTHHYIDLKKSRRRPQHKGDCGLLKSTTRTVLIRDAAQSCKIPLPAAGSRLEVRCGAGTGEAEYLYRAGLPDEALGVVKPTGETGSAAGRRCRVFGTQEDLQFCVDELNELGGAPMPLLSPYNRTHAGLLLRQNIGNLRYVAQRVVLDIQVGEGLFRVPENGAAESALPPLPADHR</sequence>
<dbReference type="Proteomes" id="UP000308430">
    <property type="component" value="Unassembled WGS sequence"/>
</dbReference>
<evidence type="ECO:0000313" key="2">
    <source>
        <dbReference type="Proteomes" id="UP000308430"/>
    </source>
</evidence>
<dbReference type="AlphaFoldDB" id="A0A4S4AWX8"/>
<reference evidence="1 2" key="1">
    <citation type="submission" date="2019-04" db="EMBL/GenBank/DDBJ databases">
        <title>Azoarcus nasutitermitis sp. nov. isolated from termite nest.</title>
        <authorList>
            <person name="Lin S.-Y."/>
            <person name="Hameed A."/>
            <person name="Hsu Y.-H."/>
            <person name="Young C.-C."/>
        </authorList>
    </citation>
    <scope>NUCLEOTIDE SEQUENCE [LARGE SCALE GENOMIC DNA]</scope>
    <source>
        <strain evidence="1 2">CC-YHH838</strain>
    </source>
</reference>
<evidence type="ECO:0000313" key="1">
    <source>
        <dbReference type="EMBL" id="THF64565.1"/>
    </source>
</evidence>
<name>A0A4S4AWX8_9RHOO</name>
<comment type="caution">
    <text evidence="1">The sequence shown here is derived from an EMBL/GenBank/DDBJ whole genome shotgun (WGS) entry which is preliminary data.</text>
</comment>
<keyword evidence="2" id="KW-1185">Reference proteome</keyword>
<protein>
    <submittedName>
        <fullName evidence="1">Uncharacterized protein</fullName>
    </submittedName>
</protein>
<gene>
    <name evidence="1" type="ORF">E6C76_10900</name>
</gene>
<dbReference type="EMBL" id="SSOC01000004">
    <property type="protein sequence ID" value="THF64565.1"/>
    <property type="molecule type" value="Genomic_DNA"/>
</dbReference>
<organism evidence="1 2">
    <name type="scientific">Pseudothauera nasutitermitis</name>
    <dbReference type="NCBI Taxonomy" id="2565930"/>
    <lineage>
        <taxon>Bacteria</taxon>
        <taxon>Pseudomonadati</taxon>
        <taxon>Pseudomonadota</taxon>
        <taxon>Betaproteobacteria</taxon>
        <taxon>Rhodocyclales</taxon>
        <taxon>Zoogloeaceae</taxon>
        <taxon>Pseudothauera</taxon>
    </lineage>
</organism>
<proteinExistence type="predicted"/>
<accession>A0A4S4AWX8</accession>